<evidence type="ECO:0000313" key="3">
    <source>
        <dbReference type="Proteomes" id="UP001189429"/>
    </source>
</evidence>
<name>A0ABN9WQ56_9DINO</name>
<protein>
    <recommendedName>
        <fullName evidence="4">Phospholipase B-like</fullName>
    </recommendedName>
</protein>
<keyword evidence="1" id="KW-0732">Signal</keyword>
<evidence type="ECO:0000256" key="1">
    <source>
        <dbReference type="SAM" id="SignalP"/>
    </source>
</evidence>
<reference evidence="2" key="1">
    <citation type="submission" date="2023-10" db="EMBL/GenBank/DDBJ databases">
        <authorList>
            <person name="Chen Y."/>
            <person name="Shah S."/>
            <person name="Dougan E. K."/>
            <person name="Thang M."/>
            <person name="Chan C."/>
        </authorList>
    </citation>
    <scope>NUCLEOTIDE SEQUENCE [LARGE SCALE GENOMIC DNA]</scope>
</reference>
<proteinExistence type="predicted"/>
<accession>A0ABN9WQ56</accession>
<evidence type="ECO:0008006" key="4">
    <source>
        <dbReference type="Google" id="ProtNLM"/>
    </source>
</evidence>
<evidence type="ECO:0000313" key="2">
    <source>
        <dbReference type="EMBL" id="CAK0888828.1"/>
    </source>
</evidence>
<feature type="chain" id="PRO_5047044553" description="Phospholipase B-like" evidence="1">
    <location>
        <begin position="20"/>
        <end position="243"/>
    </location>
</feature>
<dbReference type="EMBL" id="CAUYUJ010019137">
    <property type="protein sequence ID" value="CAK0888828.1"/>
    <property type="molecule type" value="Genomic_DNA"/>
</dbReference>
<gene>
    <name evidence="2" type="ORF">PCOR1329_LOCUS69542</name>
</gene>
<sequence length="243" mass="25453">MTPAMRCLVLQIALAATRALSLAGAGASGLEEIRPAQAWAVPGRRPDQLENDVVALIQISIGEVRRGRPRAGPAGVRAWGGRVACDRTTCEEPPAPLGGLSISIRMSALGYLPTTGALLLPEDKKVQELGGGPAGVHLRAAAVTRAVQSCILYWNSYFGHPIGHGGTDWLLIYMSSEADQSSLFIPIHLIVQGVGAGQTTKVLACGEGASELASLDHAGPHSVGMEPGRRWKLDLALDHGIAH</sequence>
<organism evidence="2 3">
    <name type="scientific">Prorocentrum cordatum</name>
    <dbReference type="NCBI Taxonomy" id="2364126"/>
    <lineage>
        <taxon>Eukaryota</taxon>
        <taxon>Sar</taxon>
        <taxon>Alveolata</taxon>
        <taxon>Dinophyceae</taxon>
        <taxon>Prorocentrales</taxon>
        <taxon>Prorocentraceae</taxon>
        <taxon>Prorocentrum</taxon>
    </lineage>
</organism>
<dbReference type="Proteomes" id="UP001189429">
    <property type="component" value="Unassembled WGS sequence"/>
</dbReference>
<feature type="signal peptide" evidence="1">
    <location>
        <begin position="1"/>
        <end position="19"/>
    </location>
</feature>
<comment type="caution">
    <text evidence="2">The sequence shown here is derived from an EMBL/GenBank/DDBJ whole genome shotgun (WGS) entry which is preliminary data.</text>
</comment>
<keyword evidence="3" id="KW-1185">Reference proteome</keyword>